<dbReference type="InterPro" id="IPR004090">
    <property type="entry name" value="Chemotax_Me-accpt_rcpt"/>
</dbReference>
<dbReference type="EMBL" id="UOFY01000030">
    <property type="protein sequence ID" value="VAX08864.1"/>
    <property type="molecule type" value="Genomic_DNA"/>
</dbReference>
<feature type="domain" description="Methyl-accepting transducer" evidence="4">
    <location>
        <begin position="267"/>
        <end position="503"/>
    </location>
</feature>
<keyword evidence="3" id="KW-0472">Membrane</keyword>
<reference evidence="6" key="1">
    <citation type="submission" date="2018-06" db="EMBL/GenBank/DDBJ databases">
        <authorList>
            <person name="Zhirakovskaya E."/>
        </authorList>
    </citation>
    <scope>NUCLEOTIDE SEQUENCE</scope>
</reference>
<accession>A0A3B1BA56</accession>
<name>A0A3B1BA56_9ZZZZ</name>
<dbReference type="GO" id="GO:0004888">
    <property type="term" value="F:transmembrane signaling receptor activity"/>
    <property type="evidence" value="ECO:0007669"/>
    <property type="project" value="InterPro"/>
</dbReference>
<dbReference type="Gene3D" id="1.10.287.950">
    <property type="entry name" value="Methyl-accepting chemotaxis protein"/>
    <property type="match status" value="1"/>
</dbReference>
<dbReference type="PROSITE" id="PS50111">
    <property type="entry name" value="CHEMOTAXIS_TRANSDUC_2"/>
    <property type="match status" value="1"/>
</dbReference>
<dbReference type="PANTHER" id="PTHR32089:SF112">
    <property type="entry name" value="LYSOZYME-LIKE PROTEIN-RELATED"/>
    <property type="match status" value="1"/>
</dbReference>
<dbReference type="PROSITE" id="PS50885">
    <property type="entry name" value="HAMP"/>
    <property type="match status" value="1"/>
</dbReference>
<evidence type="ECO:0000256" key="2">
    <source>
        <dbReference type="ARBA" id="ARBA00029447"/>
    </source>
</evidence>
<dbReference type="GO" id="GO:0006935">
    <property type="term" value="P:chemotaxis"/>
    <property type="evidence" value="ECO:0007669"/>
    <property type="project" value="InterPro"/>
</dbReference>
<sequence>MQWLKNLSIKYKLFLVAVVSGCGFILFVGLNYMVANDNSLRLDRVGKIYFPILEITDRNIVSLDKIKETFTSAVISGEEDLLDEASSQAAKIQSELGAIKEIDSKMDESVNSLLSLFDNYYKITRQFTIGMLEGSIEMGTMQAEIERMAQSLKLYSTELKQFRESRYNEFGDELEAAKSASNELVIIGLLVGGVVVSLVSISLLIVSTLISVNLNQIIHSLKELARGEGDLTQRLKTNTRDETGQVVSGFNDFLDKLHVLIRDVVMSTEQLGANAGQLSIVAESTAESVNTQKIETEQLMTAMTQMVATVGEVAKNSGEATVAASTADSETVAGEKILVETIDVINNLEHEIHTASGVISDLRDRSDDIGGVLGVIRGIAEQTNLLALNAAIEAARAGENGRGFAVVADEVRTLAGRTQTSTEEIQNMIEALQKGSASAVDVMEKSSKQAVKSVEYINKVGGSLNGIAKSVSVIHTMSEEISTATEEQSAVANEMNNNIVNISKIAEQTSMSAQITTSASDELNELASDLIKLVGAFKVK</sequence>
<dbReference type="Pfam" id="PF00015">
    <property type="entry name" value="MCPsignal"/>
    <property type="match status" value="1"/>
</dbReference>
<evidence type="ECO:0000256" key="1">
    <source>
        <dbReference type="ARBA" id="ARBA00023224"/>
    </source>
</evidence>
<keyword evidence="3" id="KW-0812">Transmembrane</keyword>
<keyword evidence="3" id="KW-1133">Transmembrane helix</keyword>
<comment type="similarity">
    <text evidence="2">Belongs to the methyl-accepting chemotaxis (MCP) protein family.</text>
</comment>
<evidence type="ECO:0000259" key="4">
    <source>
        <dbReference type="PROSITE" id="PS50111"/>
    </source>
</evidence>
<gene>
    <name evidence="6" type="ORF">MNBD_GAMMA25-715</name>
</gene>
<evidence type="ECO:0000313" key="6">
    <source>
        <dbReference type="EMBL" id="VAX08864.1"/>
    </source>
</evidence>
<proteinExistence type="inferred from homology"/>
<dbReference type="InterPro" id="IPR003660">
    <property type="entry name" value="HAMP_dom"/>
</dbReference>
<dbReference type="Pfam" id="PF00672">
    <property type="entry name" value="HAMP"/>
    <property type="match status" value="1"/>
</dbReference>
<organism evidence="6">
    <name type="scientific">hydrothermal vent metagenome</name>
    <dbReference type="NCBI Taxonomy" id="652676"/>
    <lineage>
        <taxon>unclassified sequences</taxon>
        <taxon>metagenomes</taxon>
        <taxon>ecological metagenomes</taxon>
    </lineage>
</organism>
<dbReference type="PRINTS" id="PR00260">
    <property type="entry name" value="CHEMTRNSDUCR"/>
</dbReference>
<dbReference type="AlphaFoldDB" id="A0A3B1BA56"/>
<dbReference type="GO" id="GO:0007165">
    <property type="term" value="P:signal transduction"/>
    <property type="evidence" value="ECO:0007669"/>
    <property type="project" value="UniProtKB-KW"/>
</dbReference>
<dbReference type="SMART" id="SM00283">
    <property type="entry name" value="MA"/>
    <property type="match status" value="1"/>
</dbReference>
<feature type="transmembrane region" description="Helical" evidence="3">
    <location>
        <begin position="13"/>
        <end position="34"/>
    </location>
</feature>
<dbReference type="CDD" id="cd06225">
    <property type="entry name" value="HAMP"/>
    <property type="match status" value="1"/>
</dbReference>
<dbReference type="GO" id="GO:0016020">
    <property type="term" value="C:membrane"/>
    <property type="evidence" value="ECO:0007669"/>
    <property type="project" value="InterPro"/>
</dbReference>
<keyword evidence="1" id="KW-0807">Transducer</keyword>
<protein>
    <recommendedName>
        <fullName evidence="7">Methyl-accepting chemotaxis sensor/transducer protein</fullName>
    </recommendedName>
</protein>
<dbReference type="CDD" id="cd11386">
    <property type="entry name" value="MCP_signal"/>
    <property type="match status" value="1"/>
</dbReference>
<evidence type="ECO:0008006" key="7">
    <source>
        <dbReference type="Google" id="ProtNLM"/>
    </source>
</evidence>
<evidence type="ECO:0000259" key="5">
    <source>
        <dbReference type="PROSITE" id="PS50885"/>
    </source>
</evidence>
<dbReference type="PANTHER" id="PTHR32089">
    <property type="entry name" value="METHYL-ACCEPTING CHEMOTAXIS PROTEIN MCPB"/>
    <property type="match status" value="1"/>
</dbReference>
<dbReference type="InterPro" id="IPR004089">
    <property type="entry name" value="MCPsignal_dom"/>
</dbReference>
<dbReference type="FunFam" id="1.10.287.950:FF:000001">
    <property type="entry name" value="Methyl-accepting chemotaxis sensory transducer"/>
    <property type="match status" value="1"/>
</dbReference>
<evidence type="ECO:0000256" key="3">
    <source>
        <dbReference type="SAM" id="Phobius"/>
    </source>
</evidence>
<feature type="transmembrane region" description="Helical" evidence="3">
    <location>
        <begin position="184"/>
        <end position="210"/>
    </location>
</feature>
<feature type="domain" description="HAMP" evidence="5">
    <location>
        <begin position="208"/>
        <end position="262"/>
    </location>
</feature>
<dbReference type="SMART" id="SM00304">
    <property type="entry name" value="HAMP"/>
    <property type="match status" value="2"/>
</dbReference>
<dbReference type="SUPFAM" id="SSF58104">
    <property type="entry name" value="Methyl-accepting chemotaxis protein (MCP) signaling domain"/>
    <property type="match status" value="1"/>
</dbReference>